<proteinExistence type="predicted"/>
<comment type="caution">
    <text evidence="2">The sequence shown here is derived from an EMBL/GenBank/DDBJ whole genome shotgun (WGS) entry which is preliminary data.</text>
</comment>
<reference evidence="2" key="1">
    <citation type="submission" date="2020-07" db="EMBL/GenBank/DDBJ databases">
        <authorList>
            <person name="Nazaruddin N."/>
        </authorList>
    </citation>
    <scope>NUCLEOTIDE SEQUENCE</scope>
</reference>
<feature type="non-terminal residue" evidence="2">
    <location>
        <position position="82"/>
    </location>
</feature>
<evidence type="ECO:0000313" key="2">
    <source>
        <dbReference type="EMBL" id="CAD1473213.1"/>
    </source>
</evidence>
<protein>
    <submittedName>
        <fullName evidence="2">Uncharacterized protein</fullName>
    </submittedName>
</protein>
<keyword evidence="1" id="KW-1133">Transmembrane helix</keyword>
<evidence type="ECO:0000313" key="3">
    <source>
        <dbReference type="Proteomes" id="UP000752696"/>
    </source>
</evidence>
<name>A0A6V7H2U9_9HYME</name>
<keyword evidence="1" id="KW-0812">Transmembrane</keyword>
<organism evidence="2 3">
    <name type="scientific">Heterotrigona itama</name>
    <dbReference type="NCBI Taxonomy" id="395501"/>
    <lineage>
        <taxon>Eukaryota</taxon>
        <taxon>Metazoa</taxon>
        <taxon>Ecdysozoa</taxon>
        <taxon>Arthropoda</taxon>
        <taxon>Hexapoda</taxon>
        <taxon>Insecta</taxon>
        <taxon>Pterygota</taxon>
        <taxon>Neoptera</taxon>
        <taxon>Endopterygota</taxon>
        <taxon>Hymenoptera</taxon>
        <taxon>Apocrita</taxon>
        <taxon>Aculeata</taxon>
        <taxon>Apoidea</taxon>
        <taxon>Anthophila</taxon>
        <taxon>Apidae</taxon>
        <taxon>Heterotrigona</taxon>
    </lineage>
</organism>
<dbReference type="EMBL" id="CAJDYZ010006275">
    <property type="protein sequence ID" value="CAD1473213.1"/>
    <property type="molecule type" value="Genomic_DNA"/>
</dbReference>
<accession>A0A6V7H2U9</accession>
<dbReference type="Proteomes" id="UP000752696">
    <property type="component" value="Unassembled WGS sequence"/>
</dbReference>
<gene>
    <name evidence="2" type="ORF">MHI_LOCUS363856</name>
</gene>
<evidence type="ECO:0000256" key="1">
    <source>
        <dbReference type="SAM" id="Phobius"/>
    </source>
</evidence>
<dbReference type="AlphaFoldDB" id="A0A6V7H2U9"/>
<sequence length="82" mass="9511">MNLEDIFGLCNRKNAIFVILCTAAIFVHLYSREEAKIEQPIHHGNVEELRENWCFEDEELSVFQLHCNDVEIILSALVDALH</sequence>
<keyword evidence="3" id="KW-1185">Reference proteome</keyword>
<keyword evidence="1" id="KW-0472">Membrane</keyword>
<dbReference type="OrthoDB" id="6364622at2759"/>
<feature type="transmembrane region" description="Helical" evidence="1">
    <location>
        <begin position="15"/>
        <end position="31"/>
    </location>
</feature>